<protein>
    <recommendedName>
        <fullName evidence="5">Kazal-like domain-containing protein</fullName>
    </recommendedName>
</protein>
<dbReference type="PANTHER" id="PTHR21312:SF28">
    <property type="entry name" value="OVOINHIBITOR-RELATED"/>
    <property type="match status" value="1"/>
</dbReference>
<dbReference type="GO" id="GO:0005576">
    <property type="term" value="C:extracellular region"/>
    <property type="evidence" value="ECO:0007669"/>
    <property type="project" value="UniProtKB-SubCell"/>
</dbReference>
<keyword evidence="7" id="KW-1185">Reference proteome</keyword>
<dbReference type="SUPFAM" id="SSF100895">
    <property type="entry name" value="Kazal-type serine protease inhibitors"/>
    <property type="match status" value="1"/>
</dbReference>
<dbReference type="PROSITE" id="PS00282">
    <property type="entry name" value="KAZAL_1"/>
    <property type="match status" value="1"/>
</dbReference>
<sequence>MQSHDMSLLSNFQSQKDASTLFFLSETGQGWLKLEYREAKCSEESERGLCDSILKPVCGNDRKTYDNECKLCYDNKRYNKDVRIIRAGECFLLPVWG</sequence>
<dbReference type="InterPro" id="IPR002350">
    <property type="entry name" value="Kazal_dom"/>
</dbReference>
<keyword evidence="4" id="KW-1015">Disulfide bond</keyword>
<evidence type="ECO:0000313" key="7">
    <source>
        <dbReference type="Proteomes" id="UP001152803"/>
    </source>
</evidence>
<keyword evidence="2" id="KW-0964">Secreted</keyword>
<evidence type="ECO:0000256" key="3">
    <source>
        <dbReference type="ARBA" id="ARBA00022690"/>
    </source>
</evidence>
<dbReference type="OrthoDB" id="126772at2759"/>
<keyword evidence="3" id="KW-0646">Protease inhibitor</keyword>
<comment type="caution">
    <text evidence="6">The sequence shown here is derived from an EMBL/GenBank/DDBJ whole genome shotgun (WGS) entry which is preliminary data.</text>
</comment>
<feature type="domain" description="Kazal-like" evidence="5">
    <location>
        <begin position="35"/>
        <end position="92"/>
    </location>
</feature>
<evidence type="ECO:0000256" key="2">
    <source>
        <dbReference type="ARBA" id="ARBA00022525"/>
    </source>
</evidence>
<dbReference type="PROSITE" id="PS51465">
    <property type="entry name" value="KAZAL_2"/>
    <property type="match status" value="1"/>
</dbReference>
<proteinExistence type="predicted"/>
<dbReference type="EMBL" id="JAFJMO010000003">
    <property type="protein sequence ID" value="KAJ8281750.1"/>
    <property type="molecule type" value="Genomic_DNA"/>
</dbReference>
<gene>
    <name evidence="6" type="ORF">COCON_G00042690</name>
</gene>
<dbReference type="Gene3D" id="3.30.60.30">
    <property type="match status" value="1"/>
</dbReference>
<dbReference type="GO" id="GO:0030414">
    <property type="term" value="F:peptidase inhibitor activity"/>
    <property type="evidence" value="ECO:0007669"/>
    <property type="project" value="UniProtKB-KW"/>
</dbReference>
<evidence type="ECO:0000256" key="1">
    <source>
        <dbReference type="ARBA" id="ARBA00004613"/>
    </source>
</evidence>
<reference evidence="6" key="1">
    <citation type="journal article" date="2023" name="Science">
        <title>Genome structures resolve the early diversification of teleost fishes.</title>
        <authorList>
            <person name="Parey E."/>
            <person name="Louis A."/>
            <person name="Montfort J."/>
            <person name="Bouchez O."/>
            <person name="Roques C."/>
            <person name="Iampietro C."/>
            <person name="Lluch J."/>
            <person name="Castinel A."/>
            <person name="Donnadieu C."/>
            <person name="Desvignes T."/>
            <person name="Floi Bucao C."/>
            <person name="Jouanno E."/>
            <person name="Wen M."/>
            <person name="Mejri S."/>
            <person name="Dirks R."/>
            <person name="Jansen H."/>
            <person name="Henkel C."/>
            <person name="Chen W.J."/>
            <person name="Zahm M."/>
            <person name="Cabau C."/>
            <person name="Klopp C."/>
            <person name="Thompson A.W."/>
            <person name="Robinson-Rechavi M."/>
            <person name="Braasch I."/>
            <person name="Lecointre G."/>
            <person name="Bobe J."/>
            <person name="Postlethwait J.H."/>
            <person name="Berthelot C."/>
            <person name="Roest Crollius H."/>
            <person name="Guiguen Y."/>
        </authorList>
    </citation>
    <scope>NUCLEOTIDE SEQUENCE</scope>
    <source>
        <strain evidence="6">Concon-B</strain>
    </source>
</reference>
<dbReference type="Proteomes" id="UP001152803">
    <property type="component" value="Unassembled WGS sequence"/>
</dbReference>
<dbReference type="SMART" id="SM00280">
    <property type="entry name" value="KAZAL"/>
    <property type="match status" value="1"/>
</dbReference>
<dbReference type="AlphaFoldDB" id="A0A9Q1DU13"/>
<name>A0A9Q1DU13_CONCO</name>
<evidence type="ECO:0000256" key="4">
    <source>
        <dbReference type="ARBA" id="ARBA00023157"/>
    </source>
</evidence>
<evidence type="ECO:0000259" key="5">
    <source>
        <dbReference type="PROSITE" id="PS51465"/>
    </source>
</evidence>
<dbReference type="InterPro" id="IPR036058">
    <property type="entry name" value="Kazal_dom_sf"/>
</dbReference>
<evidence type="ECO:0000313" key="6">
    <source>
        <dbReference type="EMBL" id="KAJ8281750.1"/>
    </source>
</evidence>
<dbReference type="PANTHER" id="PTHR21312">
    <property type="entry name" value="SERINE PROTEASE INHIBITOR"/>
    <property type="match status" value="1"/>
</dbReference>
<organism evidence="6 7">
    <name type="scientific">Conger conger</name>
    <name type="common">Conger eel</name>
    <name type="synonym">Muraena conger</name>
    <dbReference type="NCBI Taxonomy" id="82655"/>
    <lineage>
        <taxon>Eukaryota</taxon>
        <taxon>Metazoa</taxon>
        <taxon>Chordata</taxon>
        <taxon>Craniata</taxon>
        <taxon>Vertebrata</taxon>
        <taxon>Euteleostomi</taxon>
        <taxon>Actinopterygii</taxon>
        <taxon>Neopterygii</taxon>
        <taxon>Teleostei</taxon>
        <taxon>Anguilliformes</taxon>
        <taxon>Congridae</taxon>
        <taxon>Conger</taxon>
    </lineage>
</organism>
<accession>A0A9Q1DU13</accession>
<dbReference type="Pfam" id="PF00050">
    <property type="entry name" value="Kazal_1"/>
    <property type="match status" value="1"/>
</dbReference>
<comment type="subcellular location">
    <subcellularLocation>
        <location evidence="1">Secreted</location>
    </subcellularLocation>
</comment>